<dbReference type="NCBIfam" id="TIGR00155">
    <property type="entry name" value="pqiA_fam"/>
    <property type="match status" value="1"/>
</dbReference>
<feature type="compositionally biased region" description="Polar residues" evidence="8">
    <location>
        <begin position="448"/>
        <end position="458"/>
    </location>
</feature>
<sequence length="458" mass="48672">MPAVSAGADGKETRKAAAGFAAAPAISYRECKGCGRMNAVEALPEGSAARCDRCNTVLRNARRNPVNRTLAFALSALALFSVATFTPLLTMSISGQQITADLTTGSLQLDKQGFWVLGVLVGLTTILAPAARLATSCYVLMALRMTRPPMHLAPVFRWAARLKPWSMIEVYLLAIFVAYAKLVDMAQVEVGIAVIAFAGVMIAMIAADLALDPDVVWEAIDRRERAAALLPQDRPGKGAIGCECCGFVSTPAPGSHAAACPRCGSPLHRRKSDSIARAWALAIAAIVLYIPANLYPVMTVVSLGRGAPDTIMSGVIELAHAGMWPLALLVFFASITVPVLKLLALIYLLVTTQLGSAKHLRRRTVIYRLVEGIGRWSMIDIFMLSILVGLVRLGNLATIEPGIGAISFAGVVILTMFAAECFDPRLMWDAAEAAHPTRSPTKAPEQPSPGSAHTSSTA</sequence>
<dbReference type="PANTHER" id="PTHR30462:SF3">
    <property type="entry name" value="INTERMEMBRANE TRANSPORT PROTEIN PQIA"/>
    <property type="match status" value="1"/>
</dbReference>
<feature type="transmembrane region" description="Helical" evidence="9">
    <location>
        <begin position="192"/>
        <end position="211"/>
    </location>
</feature>
<organism evidence="10 11">
    <name type="scientific">Pseudoxanthobacter soli DSM 19599</name>
    <dbReference type="NCBI Taxonomy" id="1123029"/>
    <lineage>
        <taxon>Bacteria</taxon>
        <taxon>Pseudomonadati</taxon>
        <taxon>Pseudomonadota</taxon>
        <taxon>Alphaproteobacteria</taxon>
        <taxon>Hyphomicrobiales</taxon>
        <taxon>Segnochrobactraceae</taxon>
        <taxon>Pseudoxanthobacter</taxon>
    </lineage>
</organism>
<evidence type="ECO:0000256" key="5">
    <source>
        <dbReference type="ARBA" id="ARBA00022692"/>
    </source>
</evidence>
<dbReference type="EMBL" id="FRXO01000012">
    <property type="protein sequence ID" value="SHO67327.1"/>
    <property type="molecule type" value="Genomic_DNA"/>
</dbReference>
<feature type="transmembrane region" description="Helical" evidence="9">
    <location>
        <begin position="69"/>
        <end position="93"/>
    </location>
</feature>
<keyword evidence="6 9" id="KW-1133">Transmembrane helix</keyword>
<dbReference type="Proteomes" id="UP000186406">
    <property type="component" value="Unassembled WGS sequence"/>
</dbReference>
<feature type="transmembrane region" description="Helical" evidence="9">
    <location>
        <begin position="278"/>
        <end position="303"/>
    </location>
</feature>
<feature type="transmembrane region" description="Helical" evidence="9">
    <location>
        <begin position="162"/>
        <end position="180"/>
    </location>
</feature>
<evidence type="ECO:0000256" key="8">
    <source>
        <dbReference type="SAM" id="MobiDB-lite"/>
    </source>
</evidence>
<dbReference type="InterPro" id="IPR005219">
    <property type="entry name" value="PqiA-like_proteobact"/>
</dbReference>
<protein>
    <submittedName>
        <fullName evidence="10">Paraquat-inducible protein A</fullName>
    </submittedName>
</protein>
<comment type="similarity">
    <text evidence="2">Belongs to the PqiA family.</text>
</comment>
<dbReference type="InterPro" id="IPR007498">
    <property type="entry name" value="PqiA-like"/>
</dbReference>
<evidence type="ECO:0000256" key="3">
    <source>
        <dbReference type="ARBA" id="ARBA00022475"/>
    </source>
</evidence>
<evidence type="ECO:0000256" key="6">
    <source>
        <dbReference type="ARBA" id="ARBA00022989"/>
    </source>
</evidence>
<proteinExistence type="inferred from homology"/>
<dbReference type="InterPro" id="IPR051800">
    <property type="entry name" value="PqiA-PqiB_transport"/>
</dbReference>
<evidence type="ECO:0000313" key="10">
    <source>
        <dbReference type="EMBL" id="SHO67327.1"/>
    </source>
</evidence>
<keyword evidence="5 9" id="KW-0812">Transmembrane</keyword>
<feature type="region of interest" description="Disordered" evidence="8">
    <location>
        <begin position="434"/>
        <end position="458"/>
    </location>
</feature>
<keyword evidence="4" id="KW-0997">Cell inner membrane</keyword>
<evidence type="ECO:0000256" key="2">
    <source>
        <dbReference type="ARBA" id="ARBA00007555"/>
    </source>
</evidence>
<evidence type="ECO:0000313" key="11">
    <source>
        <dbReference type="Proteomes" id="UP000186406"/>
    </source>
</evidence>
<dbReference type="GO" id="GO:0005886">
    <property type="term" value="C:plasma membrane"/>
    <property type="evidence" value="ECO:0007669"/>
    <property type="project" value="UniProtKB-SubCell"/>
</dbReference>
<gene>
    <name evidence="10" type="ORF">SAMN02745172_04003</name>
</gene>
<keyword evidence="11" id="KW-1185">Reference proteome</keyword>
<evidence type="ECO:0000256" key="7">
    <source>
        <dbReference type="ARBA" id="ARBA00023136"/>
    </source>
</evidence>
<evidence type="ECO:0000256" key="9">
    <source>
        <dbReference type="SAM" id="Phobius"/>
    </source>
</evidence>
<dbReference type="PANTHER" id="PTHR30462">
    <property type="entry name" value="INTERMEMBRANE TRANSPORT PROTEIN PQIB-RELATED"/>
    <property type="match status" value="1"/>
</dbReference>
<dbReference type="RefSeq" id="WP_139282617.1">
    <property type="nucleotide sequence ID" value="NZ_FRXO01000012.1"/>
</dbReference>
<dbReference type="AlphaFoldDB" id="A0A1M7ZR33"/>
<keyword evidence="3" id="KW-1003">Cell membrane</keyword>
<reference evidence="10 11" key="1">
    <citation type="submission" date="2016-12" db="EMBL/GenBank/DDBJ databases">
        <authorList>
            <person name="Song W.-J."/>
            <person name="Kurnit D.M."/>
        </authorList>
    </citation>
    <scope>NUCLEOTIDE SEQUENCE [LARGE SCALE GENOMIC DNA]</scope>
    <source>
        <strain evidence="10 11">DSM 19599</strain>
    </source>
</reference>
<keyword evidence="7 9" id="KW-0472">Membrane</keyword>
<feature type="transmembrane region" description="Helical" evidence="9">
    <location>
        <begin position="403"/>
        <end position="422"/>
    </location>
</feature>
<feature type="transmembrane region" description="Helical" evidence="9">
    <location>
        <begin position="323"/>
        <end position="351"/>
    </location>
</feature>
<evidence type="ECO:0000256" key="1">
    <source>
        <dbReference type="ARBA" id="ARBA00004429"/>
    </source>
</evidence>
<dbReference type="OrthoDB" id="9800207at2"/>
<feature type="transmembrane region" description="Helical" evidence="9">
    <location>
        <begin position="372"/>
        <end position="391"/>
    </location>
</feature>
<dbReference type="STRING" id="1123029.SAMN02745172_04003"/>
<feature type="transmembrane region" description="Helical" evidence="9">
    <location>
        <begin position="113"/>
        <end position="141"/>
    </location>
</feature>
<evidence type="ECO:0000256" key="4">
    <source>
        <dbReference type="ARBA" id="ARBA00022519"/>
    </source>
</evidence>
<comment type="subcellular location">
    <subcellularLocation>
        <location evidence="1">Cell inner membrane</location>
        <topology evidence="1">Multi-pass membrane protein</topology>
    </subcellularLocation>
</comment>
<name>A0A1M7ZR33_9HYPH</name>
<accession>A0A1M7ZR33</accession>
<dbReference type="Pfam" id="PF04403">
    <property type="entry name" value="PqiA"/>
    <property type="match status" value="2"/>
</dbReference>